<accession>A0AAN0WAX9</accession>
<evidence type="ECO:0000256" key="1">
    <source>
        <dbReference type="SAM" id="MobiDB-lite"/>
    </source>
</evidence>
<dbReference type="AlphaFoldDB" id="A0AAN0WAX9"/>
<feature type="compositionally biased region" description="Polar residues" evidence="1">
    <location>
        <begin position="1"/>
        <end position="13"/>
    </location>
</feature>
<feature type="compositionally biased region" description="Polar residues" evidence="1">
    <location>
        <begin position="41"/>
        <end position="50"/>
    </location>
</feature>
<dbReference type="Proteomes" id="UP000032024">
    <property type="component" value="Chromosome"/>
</dbReference>
<gene>
    <name evidence="2" type="ORF">SB48_HM08orf01332</name>
</gene>
<evidence type="ECO:0000313" key="2">
    <source>
        <dbReference type="EMBL" id="AJO21661.1"/>
    </source>
</evidence>
<name>A0AAN0WAX9_HEYCO</name>
<sequence length="50" mass="5498">MPNTGENQTNEQQYKIPEAVRKSQNHFKTGHAPSTGLETAGENTPNKSTK</sequence>
<proteinExistence type="predicted"/>
<organism evidence="2 3">
    <name type="scientific">Heyndrickxia coagulans</name>
    <name type="common">Weizmannia coagulans</name>
    <dbReference type="NCBI Taxonomy" id="1398"/>
    <lineage>
        <taxon>Bacteria</taxon>
        <taxon>Bacillati</taxon>
        <taxon>Bacillota</taxon>
        <taxon>Bacilli</taxon>
        <taxon>Bacillales</taxon>
        <taxon>Bacillaceae</taxon>
        <taxon>Heyndrickxia</taxon>
    </lineage>
</organism>
<dbReference type="GeneID" id="93258719"/>
<feature type="region of interest" description="Disordered" evidence="1">
    <location>
        <begin position="1"/>
        <end position="50"/>
    </location>
</feature>
<reference evidence="3" key="1">
    <citation type="submission" date="2015-01" db="EMBL/GenBank/DDBJ databases">
        <title>Comparative genome analysis of Bacillus coagulans HM-08, Clostridium butyricum HM-68, Bacillus subtilis HM-66 and Bacillus paralicheniformis BL-09.</title>
        <authorList>
            <person name="Zhang H."/>
        </authorList>
    </citation>
    <scope>NUCLEOTIDE SEQUENCE [LARGE SCALE GENOMIC DNA]</scope>
    <source>
        <strain evidence="3">HM-08</strain>
    </source>
</reference>
<dbReference type="RefSeq" id="WP_014097291.1">
    <property type="nucleotide sequence ID" value="NZ_CP010525.1"/>
</dbReference>
<keyword evidence="3" id="KW-1185">Reference proteome</keyword>
<evidence type="ECO:0000313" key="3">
    <source>
        <dbReference type="Proteomes" id="UP000032024"/>
    </source>
</evidence>
<dbReference type="EMBL" id="CP010525">
    <property type="protein sequence ID" value="AJO21661.1"/>
    <property type="molecule type" value="Genomic_DNA"/>
</dbReference>
<protein>
    <submittedName>
        <fullName evidence="2">Uncharacterized protein</fullName>
    </submittedName>
</protein>